<gene>
    <name evidence="2" type="ORF">CKAH01_15955</name>
</gene>
<name>A0AAE0D741_COLKA</name>
<dbReference type="EMBL" id="VYYT01000144">
    <property type="protein sequence ID" value="KAK2763563.1"/>
    <property type="molecule type" value="Genomic_DNA"/>
</dbReference>
<evidence type="ECO:0000259" key="1">
    <source>
        <dbReference type="Pfam" id="PF12770"/>
    </source>
</evidence>
<dbReference type="Proteomes" id="UP001281614">
    <property type="component" value="Unassembled WGS sequence"/>
</dbReference>
<dbReference type="InterPro" id="IPR011990">
    <property type="entry name" value="TPR-like_helical_dom_sf"/>
</dbReference>
<protein>
    <submittedName>
        <fullName evidence="2">TPR domain-containing protein</fullName>
    </submittedName>
</protein>
<dbReference type="Pfam" id="PF12770">
    <property type="entry name" value="CHAT"/>
    <property type="match status" value="1"/>
</dbReference>
<dbReference type="InterPro" id="IPR024983">
    <property type="entry name" value="CHAT_dom"/>
</dbReference>
<reference evidence="2" key="1">
    <citation type="submission" date="2023-02" db="EMBL/GenBank/DDBJ databases">
        <title>Colletotrichum kahawae CIFC_Que2 genome sequencing and assembly.</title>
        <authorList>
            <person name="Baroncelli R."/>
        </authorList>
    </citation>
    <scope>NUCLEOTIDE SEQUENCE</scope>
    <source>
        <strain evidence="2">CIFC_Que2</strain>
    </source>
</reference>
<feature type="domain" description="CHAT" evidence="1">
    <location>
        <begin position="671"/>
        <end position="926"/>
    </location>
</feature>
<keyword evidence="3" id="KW-1185">Reference proteome</keyword>
<evidence type="ECO:0000313" key="3">
    <source>
        <dbReference type="Proteomes" id="UP001281614"/>
    </source>
</evidence>
<dbReference type="Gene3D" id="1.25.40.10">
    <property type="entry name" value="Tetratricopeptide repeat domain"/>
    <property type="match status" value="1"/>
</dbReference>
<comment type="caution">
    <text evidence="2">The sequence shown here is derived from an EMBL/GenBank/DDBJ whole genome shotgun (WGS) entry which is preliminary data.</text>
</comment>
<evidence type="ECO:0000313" key="2">
    <source>
        <dbReference type="EMBL" id="KAK2763563.1"/>
    </source>
</evidence>
<dbReference type="AlphaFoldDB" id="A0AAE0D741"/>
<accession>A0AAE0D741</accession>
<proteinExistence type="predicted"/>
<sequence length="1003" mass="112068">MRSRATSNVADLDNAIFVEKQALTGMTPEWGQVFETSLKFVADMAWERYKLSHSLPHLRESILHTTRILESISPHAPRREQHCGNLITSLDKWLDESAKAPDQVDVVAVTRSALSGVLETDSCYHDVLHMLESGLFFEFKRSHKLEDLDEAIAVARMSIEAAPLHHPKRVVNLTNIGLGLRHRFNYTHQISDIDDSILHSRNALDIVPAGLERDLFIQHLVQGLKVRYTLLGALADLDKSISILEDLISTLGENDPRNVGRLSVLGGMYSRKFHRTMALADMEIGIRLARSVVKGTDTDESSRPGRLLNLATQLKDRAKLTDKVEDINEAISLGYEALAVSSHDQSKRCSYMNNIGNLLGERFDFTGDMADLNQCIEYINEGIKAAPTNHDSMNDWLVNLGAQMSLRFCRTSQKTDRDQARAYLRSVLNSEQSEVSTRISAAYHLLPKEYMDEDKHEAFLDARTAVNLIPLSAPLSLQPEDRQSFLTKVAGFASEAAAIALNDGQSPEIAIELLETGRGVLASFFHDRRTDLSLLEAEHPKLASSFRDLRAELDKPTRRDILEDLESFGDMDSPSQLELPETDQRHKASTKMAVLLDEIRTQPGFERFLCSATGMQMQEVAEAGPIVIINISHRRCDAFIIEKSRIHHLELPSLTRDDVLRRVDEMRSFETLMWLWESVVGPVLDYLGLKHCVDDSWPHVVWIPTGPLVRFPLHAAGYHLAPGHKTAIDRVISSYSSSVKAVMISRQQHYHVSGSDVVLIGMGETPGLPHSNLRYATAEIDAVRGVFNSTSLKCVQPTSIKKDVLAALETCRIFHFAGHGESNRLDPLKSQILLNDWTTQPLTTASLMEKNLASNPPFLAYLSACKTSENSNQDLVDENIHLTSAFQLSGFRHVVGTLWEVDDELSSEMAKLTYEFLATKGISDSSVSGGLHFATKKLRDIWAASVIADVKHGEKVDGVRNAVHDHDQEGVTSHPGEDLRSLRDIRRAEVILPLWVPYIHYGP</sequence>
<organism evidence="2 3">
    <name type="scientific">Colletotrichum kahawae</name>
    <name type="common">Coffee berry disease fungus</name>
    <dbReference type="NCBI Taxonomy" id="34407"/>
    <lineage>
        <taxon>Eukaryota</taxon>
        <taxon>Fungi</taxon>
        <taxon>Dikarya</taxon>
        <taxon>Ascomycota</taxon>
        <taxon>Pezizomycotina</taxon>
        <taxon>Sordariomycetes</taxon>
        <taxon>Hypocreomycetidae</taxon>
        <taxon>Glomerellales</taxon>
        <taxon>Glomerellaceae</taxon>
        <taxon>Colletotrichum</taxon>
        <taxon>Colletotrichum gloeosporioides species complex</taxon>
    </lineage>
</organism>